<dbReference type="EMBL" id="CP007062">
    <property type="protein sequence ID" value="EEO42242.2"/>
    <property type="molecule type" value="Genomic_DNA"/>
</dbReference>
<organism evidence="1">
    <name type="scientific">Fusobacterium animalis 7_1</name>
    <dbReference type="NCBI Taxonomy" id="457405"/>
    <lineage>
        <taxon>Bacteria</taxon>
        <taxon>Fusobacteriati</taxon>
        <taxon>Fusobacteriota</taxon>
        <taxon>Fusobacteriia</taxon>
        <taxon>Fusobacteriales</taxon>
        <taxon>Fusobacteriaceae</taxon>
        <taxon>Fusobacterium</taxon>
    </lineage>
</organism>
<gene>
    <name evidence="1" type="ORF">FSDG_00801</name>
</gene>
<evidence type="ECO:0008006" key="3">
    <source>
        <dbReference type="Google" id="ProtNLM"/>
    </source>
</evidence>
<evidence type="ECO:0000313" key="2">
    <source>
        <dbReference type="Proteomes" id="UP000002799"/>
    </source>
</evidence>
<dbReference type="KEGG" id="fne:FSDG_00801"/>
<accession>A0A140PSD1</accession>
<proteinExistence type="predicted"/>
<dbReference type="HOGENOM" id="CLU_207809_1_0_0"/>
<protein>
    <recommendedName>
        <fullName evidence="3">AbrB/MazE/SpoVT family DNA-binding domain-containing protein</fullName>
    </recommendedName>
</protein>
<dbReference type="AlphaFoldDB" id="A0A140PSD1"/>
<name>A0A140PSD1_9FUSO</name>
<sequence>MGKEIRKLRILYAKDGHGNLTTRLSIPKSWLDKLGFSVNDREAEVSFDDEKEIIIVKKIKQD</sequence>
<dbReference type="Proteomes" id="UP000002799">
    <property type="component" value="Chromosome"/>
</dbReference>
<dbReference type="RefSeq" id="WP_016361263.1">
    <property type="nucleotide sequence ID" value="NZ_AKBT01000001.1"/>
</dbReference>
<evidence type="ECO:0000313" key="1">
    <source>
        <dbReference type="EMBL" id="EEO42242.2"/>
    </source>
</evidence>
<reference evidence="1 2" key="1">
    <citation type="submission" date="2013-11" db="EMBL/GenBank/DDBJ databases">
        <title>The Genome Sequence of Fusobacterium sp. 7_1.</title>
        <authorList>
            <consortium name="The Broad Institute Genome Sequencing Platform"/>
            <person name="Earl A."/>
            <person name="Ward D."/>
            <person name="Feldgarden M."/>
            <person name="Gevers D."/>
            <person name="Strauss J."/>
            <person name="Ambrose C.E."/>
            <person name="Allen-Vercoe E."/>
            <person name="Walker B."/>
            <person name="Young S.K."/>
            <person name="Zeng Q."/>
            <person name="Gargeya S."/>
            <person name="Fitzgerald M."/>
            <person name="Haas B."/>
            <person name="Abouelleil A."/>
            <person name="Alvarado L."/>
            <person name="Arachchi H.M."/>
            <person name="Berlin A.M."/>
            <person name="Chapman S.B."/>
            <person name="Goldberg J."/>
            <person name="Griggs A."/>
            <person name="Gujja S."/>
            <person name="Hansen M."/>
            <person name="Howarth C."/>
            <person name="Imamovic A."/>
            <person name="Larimer J."/>
            <person name="McCowen C."/>
            <person name="Montmayeur A."/>
            <person name="Murphy C."/>
            <person name="Neiman D."/>
            <person name="Pearson M."/>
            <person name="Priest M."/>
            <person name="Roberts A."/>
            <person name="Saif S."/>
            <person name="Shea T."/>
            <person name="Sisk P."/>
            <person name="Sykes S."/>
            <person name="Wortman J."/>
            <person name="Nusbaum C."/>
            <person name="Birren B."/>
        </authorList>
    </citation>
    <scope>NUCLEOTIDE SEQUENCE [LARGE SCALE GENOMIC DNA]</scope>
    <source>
        <strain evidence="1 2">7_1</strain>
    </source>
</reference>